<evidence type="ECO:0000313" key="2">
    <source>
        <dbReference type="Proteomes" id="UP000198972"/>
    </source>
</evidence>
<keyword evidence="2" id="KW-1185">Reference proteome</keyword>
<evidence type="ECO:0000313" key="1">
    <source>
        <dbReference type="EMBL" id="SDF80789.1"/>
    </source>
</evidence>
<dbReference type="AlphaFoldDB" id="A0A1G7P5E4"/>
<gene>
    <name evidence="1" type="ORF">SAMN04488542_117100</name>
</gene>
<organism evidence="1 2">
    <name type="scientific">Fontibacillus panacisegetis</name>
    <dbReference type="NCBI Taxonomy" id="670482"/>
    <lineage>
        <taxon>Bacteria</taxon>
        <taxon>Bacillati</taxon>
        <taxon>Bacillota</taxon>
        <taxon>Bacilli</taxon>
        <taxon>Bacillales</taxon>
        <taxon>Paenibacillaceae</taxon>
        <taxon>Fontibacillus</taxon>
    </lineage>
</organism>
<sequence length="49" mass="5780">MIIILIILMIGILVTLMRVEISSKKQIENDERIIERLDMLINDLRKSNK</sequence>
<name>A0A1G7P5E4_9BACL</name>
<accession>A0A1G7P5E4</accession>
<reference evidence="1 2" key="1">
    <citation type="submission" date="2016-10" db="EMBL/GenBank/DDBJ databases">
        <authorList>
            <person name="de Groot N.N."/>
        </authorList>
    </citation>
    <scope>NUCLEOTIDE SEQUENCE [LARGE SCALE GENOMIC DNA]</scope>
    <source>
        <strain evidence="1 2">DSM 28129</strain>
    </source>
</reference>
<dbReference type="STRING" id="670482.SAMN04488542_117100"/>
<dbReference type="EMBL" id="FNBG01000017">
    <property type="protein sequence ID" value="SDF80789.1"/>
    <property type="molecule type" value="Genomic_DNA"/>
</dbReference>
<proteinExistence type="predicted"/>
<dbReference type="Proteomes" id="UP000198972">
    <property type="component" value="Unassembled WGS sequence"/>
</dbReference>
<protein>
    <submittedName>
        <fullName evidence="1">Uncharacterized protein</fullName>
    </submittedName>
</protein>